<sequence>MQRTRSRPESPLNYERSVKRKKTSFETSAQKQKVEMNDTLNDINSQQIADILAISSSSVNRNEHEFLKPQILKNESQLTLTSFNDSLLMSEIENVIDSHTTCKNSSELSNQSFKEKNFLDHVLH</sequence>
<evidence type="ECO:0000313" key="3">
    <source>
        <dbReference type="Proteomes" id="UP001431783"/>
    </source>
</evidence>
<accession>A0AAW1ULH7</accession>
<gene>
    <name evidence="2" type="ORF">WA026_007299</name>
</gene>
<organism evidence="2 3">
    <name type="scientific">Henosepilachna vigintioctopunctata</name>
    <dbReference type="NCBI Taxonomy" id="420089"/>
    <lineage>
        <taxon>Eukaryota</taxon>
        <taxon>Metazoa</taxon>
        <taxon>Ecdysozoa</taxon>
        <taxon>Arthropoda</taxon>
        <taxon>Hexapoda</taxon>
        <taxon>Insecta</taxon>
        <taxon>Pterygota</taxon>
        <taxon>Neoptera</taxon>
        <taxon>Endopterygota</taxon>
        <taxon>Coleoptera</taxon>
        <taxon>Polyphaga</taxon>
        <taxon>Cucujiformia</taxon>
        <taxon>Coccinelloidea</taxon>
        <taxon>Coccinellidae</taxon>
        <taxon>Epilachninae</taxon>
        <taxon>Epilachnini</taxon>
        <taxon>Henosepilachna</taxon>
    </lineage>
</organism>
<proteinExistence type="predicted"/>
<evidence type="ECO:0000256" key="1">
    <source>
        <dbReference type="SAM" id="MobiDB-lite"/>
    </source>
</evidence>
<dbReference type="AlphaFoldDB" id="A0AAW1ULH7"/>
<dbReference type="Proteomes" id="UP001431783">
    <property type="component" value="Unassembled WGS sequence"/>
</dbReference>
<feature type="region of interest" description="Disordered" evidence="1">
    <location>
        <begin position="1"/>
        <end position="30"/>
    </location>
</feature>
<evidence type="ECO:0000313" key="2">
    <source>
        <dbReference type="EMBL" id="KAK9884456.1"/>
    </source>
</evidence>
<keyword evidence="3" id="KW-1185">Reference proteome</keyword>
<dbReference type="EMBL" id="JARQZJ010000093">
    <property type="protein sequence ID" value="KAK9884456.1"/>
    <property type="molecule type" value="Genomic_DNA"/>
</dbReference>
<reference evidence="2 3" key="1">
    <citation type="submission" date="2023-03" db="EMBL/GenBank/DDBJ databases">
        <title>Genome insight into feeding habits of ladybird beetles.</title>
        <authorList>
            <person name="Li H.-S."/>
            <person name="Huang Y.-H."/>
            <person name="Pang H."/>
        </authorList>
    </citation>
    <scope>NUCLEOTIDE SEQUENCE [LARGE SCALE GENOMIC DNA]</scope>
    <source>
        <strain evidence="2">SYSU_2023b</strain>
        <tissue evidence="2">Whole body</tissue>
    </source>
</reference>
<protein>
    <submittedName>
        <fullName evidence="2">Uncharacterized protein</fullName>
    </submittedName>
</protein>
<name>A0AAW1ULH7_9CUCU</name>
<comment type="caution">
    <text evidence="2">The sequence shown here is derived from an EMBL/GenBank/DDBJ whole genome shotgun (WGS) entry which is preliminary data.</text>
</comment>